<evidence type="ECO:0008006" key="4">
    <source>
        <dbReference type="Google" id="ProtNLM"/>
    </source>
</evidence>
<name>A0AAN8EST8_9EURO</name>
<feature type="region of interest" description="Disordered" evidence="1">
    <location>
        <begin position="296"/>
        <end position="324"/>
    </location>
</feature>
<sequence length="648" mass="74880">MRQSPTWARIASRGRPRARLRTLPATQPQSPGQKLQRTPAEEEAHWLTRPLNVPGAHDRRRIDITSPELCNEAIDLIQATGSLPPPASCDVIDLNPGICVWSKALHKALKPRRHVLIEAERDTYAHAIDPLLADQGSHYRHAPSVLDAFDLRQDLLSPELREYHTNIDPAEKDHVRYSHNKHLIITANLAGRVVTTGHYQGFLSKLFIDAFQRSIAFDTGHLHANKYGLIKLLAWIPETEKYSIVPRCTGPRFRTSRMLEAACHIREIVSSFPNHGQDKVNVPWHGAAIQSMQEVAQNQSKSGINVPDHRKQPEPQPPSAFYSADPANVENLRSLERRPPLVDQYITTYGKIQKEHSNWFKQFCEDRAADLRTDLRSPKPDRLPHHDADTDFPPQTTSDDEDIRRQYITFRNRMTTTHNQFVKVDEHARRMIALERELTDLRRENPDDKTPYLVRLKELKDSGEFTRLEAIRQKFFKDNRHRYLKALDDYRSLLPQPHVLAWHNRTFEPLLCHPKTDFTPHQPMTLVEVTPKEEFVRRINTSTRWICFDFIVHQLDQYTHTTVKRALEKLIGEDDAKRYQDFVDSIPSLTDPLYGGHHDLGMIRCRTLPMDTVIDIALAYEKYPFRKDEAHMVTIARGGHNLARKRSG</sequence>
<feature type="region of interest" description="Disordered" evidence="1">
    <location>
        <begin position="1"/>
        <end position="40"/>
    </location>
</feature>
<reference evidence="2 3" key="1">
    <citation type="submission" date="2022-12" db="EMBL/GenBank/DDBJ databases">
        <title>Genomic features and morphological characterization of a novel Knufia sp. strain isolated from spacecraft assembly facility.</title>
        <authorList>
            <person name="Teixeira M."/>
            <person name="Chander A.M."/>
            <person name="Stajich J.E."/>
            <person name="Venkateswaran K."/>
        </authorList>
    </citation>
    <scope>NUCLEOTIDE SEQUENCE [LARGE SCALE GENOMIC DNA]</scope>
    <source>
        <strain evidence="2 3">FJI-L2-BK-P2</strain>
    </source>
</reference>
<keyword evidence="3" id="KW-1185">Reference proteome</keyword>
<evidence type="ECO:0000313" key="3">
    <source>
        <dbReference type="Proteomes" id="UP001316803"/>
    </source>
</evidence>
<protein>
    <recommendedName>
        <fullName evidence="4">rRNA adenine N(6)-methyltransferase</fullName>
    </recommendedName>
</protein>
<gene>
    <name evidence="2" type="ORF">OHC33_001162</name>
</gene>
<dbReference type="Proteomes" id="UP001316803">
    <property type="component" value="Unassembled WGS sequence"/>
</dbReference>
<proteinExistence type="predicted"/>
<feature type="region of interest" description="Disordered" evidence="1">
    <location>
        <begin position="374"/>
        <end position="399"/>
    </location>
</feature>
<dbReference type="Gene3D" id="3.40.50.150">
    <property type="entry name" value="Vaccinia Virus protein VP39"/>
    <property type="match status" value="1"/>
</dbReference>
<organism evidence="2 3">
    <name type="scientific">Knufia fluminis</name>
    <dbReference type="NCBI Taxonomy" id="191047"/>
    <lineage>
        <taxon>Eukaryota</taxon>
        <taxon>Fungi</taxon>
        <taxon>Dikarya</taxon>
        <taxon>Ascomycota</taxon>
        <taxon>Pezizomycotina</taxon>
        <taxon>Eurotiomycetes</taxon>
        <taxon>Chaetothyriomycetidae</taxon>
        <taxon>Chaetothyriales</taxon>
        <taxon>Trichomeriaceae</taxon>
        <taxon>Knufia</taxon>
    </lineage>
</organism>
<evidence type="ECO:0000313" key="2">
    <source>
        <dbReference type="EMBL" id="KAK5957972.1"/>
    </source>
</evidence>
<dbReference type="AlphaFoldDB" id="A0AAN8EST8"/>
<dbReference type="InterPro" id="IPR029063">
    <property type="entry name" value="SAM-dependent_MTases_sf"/>
</dbReference>
<evidence type="ECO:0000256" key="1">
    <source>
        <dbReference type="SAM" id="MobiDB-lite"/>
    </source>
</evidence>
<feature type="compositionally biased region" description="Basic and acidic residues" evidence="1">
    <location>
        <begin position="374"/>
        <end position="389"/>
    </location>
</feature>
<accession>A0AAN8EST8</accession>
<dbReference type="EMBL" id="JAKLMC020000002">
    <property type="protein sequence ID" value="KAK5957972.1"/>
    <property type="molecule type" value="Genomic_DNA"/>
</dbReference>
<comment type="caution">
    <text evidence="2">The sequence shown here is derived from an EMBL/GenBank/DDBJ whole genome shotgun (WGS) entry which is preliminary data.</text>
</comment>
<feature type="compositionally biased region" description="Polar residues" evidence="1">
    <location>
        <begin position="24"/>
        <end position="36"/>
    </location>
</feature>